<dbReference type="EMBL" id="BMAW01107617">
    <property type="protein sequence ID" value="GFT30139.1"/>
    <property type="molecule type" value="Genomic_DNA"/>
</dbReference>
<keyword evidence="2" id="KW-1185">Reference proteome</keyword>
<proteinExistence type="predicted"/>
<evidence type="ECO:0000313" key="2">
    <source>
        <dbReference type="Proteomes" id="UP000887013"/>
    </source>
</evidence>
<dbReference type="AlphaFoldDB" id="A0A8X6NRN6"/>
<protein>
    <submittedName>
        <fullName evidence="1">Uncharacterized protein</fullName>
    </submittedName>
</protein>
<gene>
    <name evidence="1" type="ORF">NPIL_172741</name>
</gene>
<reference evidence="1" key="1">
    <citation type="submission" date="2020-08" db="EMBL/GenBank/DDBJ databases">
        <title>Multicomponent nature underlies the extraordinary mechanical properties of spider dragline silk.</title>
        <authorList>
            <person name="Kono N."/>
            <person name="Nakamura H."/>
            <person name="Mori M."/>
            <person name="Yoshida Y."/>
            <person name="Ohtoshi R."/>
            <person name="Malay A.D."/>
            <person name="Moran D.A.P."/>
            <person name="Tomita M."/>
            <person name="Numata K."/>
            <person name="Arakawa K."/>
        </authorList>
    </citation>
    <scope>NUCLEOTIDE SEQUENCE</scope>
</reference>
<evidence type="ECO:0000313" key="1">
    <source>
        <dbReference type="EMBL" id="GFT30139.1"/>
    </source>
</evidence>
<dbReference type="Proteomes" id="UP000887013">
    <property type="component" value="Unassembled WGS sequence"/>
</dbReference>
<comment type="caution">
    <text evidence="1">The sequence shown here is derived from an EMBL/GenBank/DDBJ whole genome shotgun (WGS) entry which is preliminary data.</text>
</comment>
<organism evidence="1 2">
    <name type="scientific">Nephila pilipes</name>
    <name type="common">Giant wood spider</name>
    <name type="synonym">Nephila maculata</name>
    <dbReference type="NCBI Taxonomy" id="299642"/>
    <lineage>
        <taxon>Eukaryota</taxon>
        <taxon>Metazoa</taxon>
        <taxon>Ecdysozoa</taxon>
        <taxon>Arthropoda</taxon>
        <taxon>Chelicerata</taxon>
        <taxon>Arachnida</taxon>
        <taxon>Araneae</taxon>
        <taxon>Araneomorphae</taxon>
        <taxon>Entelegynae</taxon>
        <taxon>Araneoidea</taxon>
        <taxon>Nephilidae</taxon>
        <taxon>Nephila</taxon>
    </lineage>
</organism>
<name>A0A8X6NRN6_NEPPI</name>
<accession>A0A8X6NRN6</accession>
<sequence length="99" mass="11102">MCCHCRSQLAAERKVYAGAVGTKPVLRRGFSIELESKDGSFMGISLSDKGNECVIIQRLFQRKDTSFRFVPERVMLNGENLGKLSDSYELVFECGKTNC</sequence>